<evidence type="ECO:0008006" key="3">
    <source>
        <dbReference type="Google" id="ProtNLM"/>
    </source>
</evidence>
<proteinExistence type="predicted"/>
<sequence>MTDALLVGLAGFARSGKDSAAQALVEGGWRRDAFADRLKDFLIRQNPLVPAHPDTPPYRLVNLIAAYGWEGAKEKFPEVRRLLHTTGSDAGRVTLGEDVWVNALFNDHEPEREALVVSDVRFPNEARAIQSRGGVVIWIDRPGVGPAKDQHGLPYVSEIGLRNWKFDATLMNDGTLEDLRDRLLGVTTLADRYNAAA</sequence>
<dbReference type="RefSeq" id="WP_185298829.1">
    <property type="nucleotide sequence ID" value="NZ_CP045702.1"/>
</dbReference>
<protein>
    <recommendedName>
        <fullName evidence="3">DNMP kinase</fullName>
    </recommendedName>
</protein>
<dbReference type="SUPFAM" id="SSF52540">
    <property type="entry name" value="P-loop containing nucleoside triphosphate hydrolases"/>
    <property type="match status" value="1"/>
</dbReference>
<accession>A0A7G7BIY2</accession>
<dbReference type="AlphaFoldDB" id="A0A7G7BIY2"/>
<dbReference type="KEGG" id="sfiy:F0344_12335"/>
<dbReference type="InterPro" id="IPR048444">
    <property type="entry name" value="DNMK"/>
</dbReference>
<dbReference type="InterPro" id="IPR027417">
    <property type="entry name" value="P-loop_NTPase"/>
</dbReference>
<dbReference type="Proteomes" id="UP000515307">
    <property type="component" value="Chromosome"/>
</dbReference>
<dbReference type="EMBL" id="CP045702">
    <property type="protein sequence ID" value="QNE75297.1"/>
    <property type="molecule type" value="Genomic_DNA"/>
</dbReference>
<gene>
    <name evidence="1" type="ORF">F0344_12335</name>
</gene>
<dbReference type="Gene3D" id="3.40.50.300">
    <property type="entry name" value="P-loop containing nucleotide triphosphate hydrolases"/>
    <property type="match status" value="1"/>
</dbReference>
<organism evidence="1 2">
    <name type="scientific">Streptomyces finlayi</name>
    <dbReference type="NCBI Taxonomy" id="67296"/>
    <lineage>
        <taxon>Bacteria</taxon>
        <taxon>Bacillati</taxon>
        <taxon>Actinomycetota</taxon>
        <taxon>Actinomycetes</taxon>
        <taxon>Kitasatosporales</taxon>
        <taxon>Streptomycetaceae</taxon>
        <taxon>Streptomyces</taxon>
    </lineage>
</organism>
<evidence type="ECO:0000313" key="2">
    <source>
        <dbReference type="Proteomes" id="UP000515307"/>
    </source>
</evidence>
<evidence type="ECO:0000313" key="1">
    <source>
        <dbReference type="EMBL" id="QNE75297.1"/>
    </source>
</evidence>
<dbReference type="Pfam" id="PF21448">
    <property type="entry name" value="DNMK"/>
    <property type="match status" value="1"/>
</dbReference>
<name>A0A7G7BIY2_9ACTN</name>
<keyword evidence="2" id="KW-1185">Reference proteome</keyword>
<reference evidence="2" key="1">
    <citation type="submission" date="2019-10" db="EMBL/GenBank/DDBJ databases">
        <title>Antimicrobial potential of Antarctic Bacteria.</title>
        <authorList>
            <person name="Benaud N."/>
            <person name="Edwards R.J."/>
            <person name="Ferrari B.C."/>
        </authorList>
    </citation>
    <scope>NUCLEOTIDE SEQUENCE [LARGE SCALE GENOMIC DNA]</scope>
    <source>
        <strain evidence="2">NBSH44</strain>
    </source>
</reference>